<feature type="compositionally biased region" description="Polar residues" evidence="1">
    <location>
        <begin position="173"/>
        <end position="196"/>
    </location>
</feature>
<feature type="region of interest" description="Disordered" evidence="1">
    <location>
        <begin position="172"/>
        <end position="232"/>
    </location>
</feature>
<feature type="region of interest" description="Disordered" evidence="1">
    <location>
        <begin position="850"/>
        <end position="1013"/>
    </location>
</feature>
<evidence type="ECO:0000256" key="1">
    <source>
        <dbReference type="SAM" id="MobiDB-lite"/>
    </source>
</evidence>
<feature type="compositionally biased region" description="Polar residues" evidence="1">
    <location>
        <begin position="520"/>
        <end position="531"/>
    </location>
</feature>
<feature type="compositionally biased region" description="Low complexity" evidence="1">
    <location>
        <begin position="215"/>
        <end position="232"/>
    </location>
</feature>
<feature type="compositionally biased region" description="Polar residues" evidence="1">
    <location>
        <begin position="407"/>
        <end position="423"/>
    </location>
</feature>
<feature type="compositionally biased region" description="Polar residues" evidence="1">
    <location>
        <begin position="767"/>
        <end position="778"/>
    </location>
</feature>
<feature type="compositionally biased region" description="Basic residues" evidence="1">
    <location>
        <begin position="582"/>
        <end position="593"/>
    </location>
</feature>
<feature type="compositionally biased region" description="Low complexity" evidence="1">
    <location>
        <begin position="915"/>
        <end position="937"/>
    </location>
</feature>
<evidence type="ECO:0000259" key="2">
    <source>
        <dbReference type="Pfam" id="PF12510"/>
    </source>
</evidence>
<feature type="region of interest" description="Disordered" evidence="1">
    <location>
        <begin position="1077"/>
        <end position="1096"/>
    </location>
</feature>
<reference evidence="3" key="1">
    <citation type="submission" date="2015-12" db="EMBL/GenBank/DDBJ databases">
        <title>De novo transcriptome assembly of four potential Pierce s Disease insect vectors from Arizona vineyards.</title>
        <authorList>
            <person name="Tassone E.E."/>
        </authorList>
    </citation>
    <scope>NUCLEOTIDE SEQUENCE</scope>
</reference>
<feature type="compositionally biased region" description="Basic and acidic residues" evidence="1">
    <location>
        <begin position="942"/>
        <end position="954"/>
    </location>
</feature>
<feature type="domain" description="Smoothelin" evidence="2">
    <location>
        <begin position="3"/>
        <end position="45"/>
    </location>
</feature>
<feature type="compositionally biased region" description="Basic and acidic residues" evidence="1">
    <location>
        <begin position="197"/>
        <end position="214"/>
    </location>
</feature>
<feature type="compositionally biased region" description="Polar residues" evidence="1">
    <location>
        <begin position="716"/>
        <end position="748"/>
    </location>
</feature>
<feature type="compositionally biased region" description="Low complexity" evidence="1">
    <location>
        <begin position="460"/>
        <end position="474"/>
    </location>
</feature>
<evidence type="ECO:0000313" key="3">
    <source>
        <dbReference type="EMBL" id="JAS33174.1"/>
    </source>
</evidence>
<feature type="compositionally biased region" description="Polar residues" evidence="1">
    <location>
        <begin position="638"/>
        <end position="671"/>
    </location>
</feature>
<dbReference type="Pfam" id="PF12510">
    <property type="entry name" value="Smoothelin"/>
    <property type="match status" value="1"/>
</dbReference>
<proteinExistence type="predicted"/>
<feature type="compositionally biased region" description="Basic and acidic residues" evidence="1">
    <location>
        <begin position="477"/>
        <end position="487"/>
    </location>
</feature>
<feature type="compositionally biased region" description="Polar residues" evidence="1">
    <location>
        <begin position="539"/>
        <end position="560"/>
    </location>
</feature>
<protein>
    <recommendedName>
        <fullName evidence="2">Smoothelin domain-containing protein</fullName>
    </recommendedName>
</protein>
<feature type="region of interest" description="Disordered" evidence="1">
    <location>
        <begin position="635"/>
        <end position="787"/>
    </location>
</feature>
<feature type="compositionally biased region" description="Low complexity" evidence="1">
    <location>
        <begin position="567"/>
        <end position="581"/>
    </location>
</feature>
<dbReference type="EMBL" id="GEDC01004124">
    <property type="protein sequence ID" value="JAS33174.1"/>
    <property type="molecule type" value="Transcribed_RNA"/>
</dbReference>
<dbReference type="AlphaFoldDB" id="A0A1B6E5K1"/>
<feature type="compositionally biased region" description="Basic and acidic residues" evidence="1">
    <location>
        <begin position="970"/>
        <end position="980"/>
    </location>
</feature>
<sequence length="1096" mass="122014">MATEVTSDFTNINDEDVLRRMWQQTEDFGTKKEIRARMYKLREQRLREFYTTGEVVNDTVLARKYTGTTHADSISDQGFLTMKTKEIRDSESPTRDIQRRVCDNNYWNLKQESSDNGNTMSDSYSLIMTGQGGTADGKTQLNLAAQEKGYEISSFYEDESTKSAADQKYLSAEVSSNSHTKTDNGETMTSSTVQQRSEQKSSKIVKNEDSHFSSKWETSSTSSKSHKIISSSTCNENVTNMDINKIRSRDDMSVNQFTQDSKNINSHDLISGNDDNIISGKKQQSTTDVEMKNQISSVADNEIRRGDVNVIKHKQLVKNTEENNTNLFSTKLTSDVQGYSGAQIYSKNDTVQPEAEYIFVDQKIMTELQKLDSFLSTQNTGTSTPISPYSVTTSEREFVYKGENKDNTSTTMQHNTPHKQPSSLDLKDSNDGHYVTTYQEHYTNKRISVDHSPTHDAFARSLRQSPPPSSRSSSKTSLDRNSPERRNKPSPRSSPDKERRVSVGSYTIEKFKEPSKQKSSDAISKGVTTKDTTSKRKFSSTQTKMASKTRASTPGASPDTSPVRGRTTSPSSQSDSETSPSKYKKSTTSKTPRRKLEDSFNNDVVKNTLEKSENDRIKNPISGILRKTSKTDVKSDFHNTNSSSIQVTNTSTSPKLTTRLRTTSPEYSSEGSIGKELQATKLREKRIKASPDSSPERSAFTPIKCFRTSPEVVTKQGITSTRKQTTPDSGLQSPASDKTPRRSPSPSKAATKIIKALSPSEGGTEELPNQSEQSNSSMFPEGKSPAIQNISLNNSTLSTNEEKEDFVMSTITEQKNIPRFTEKIQTSIQTVDKTSREVTDSNNETLIAIHRRSPSPGKFTRSYSPLKTTSLVERPTQKNENKTKSSDEISRRTPSPNKNTPSRGITKHGSPDTLSNSPSVSPCSSPERSSVRSSSVVKTARKPSDKEPFYERINRRSSIPRADQTSFVRKTNDSTVDSRPHQISKIPSCVDKQPKSVKSPQTKLSQTRITSQSVTENQPQIKDSKSNIQKLADKHNVVGTTMSSKTVKTTAVITLQKPASTTPMKKITACLISQTRNSNVAKKPTPAKNLNKKRNY</sequence>
<feature type="region of interest" description="Disordered" evidence="1">
    <location>
        <begin position="405"/>
        <end position="431"/>
    </location>
</feature>
<dbReference type="InterPro" id="IPR022189">
    <property type="entry name" value="SMTN"/>
</dbReference>
<feature type="compositionally biased region" description="Basic and acidic residues" evidence="1">
    <location>
        <begin position="509"/>
        <end position="519"/>
    </location>
</feature>
<gene>
    <name evidence="3" type="ORF">g.8379</name>
</gene>
<name>A0A1B6E5K1_9HEMI</name>
<feature type="region of interest" description="Disordered" evidence="1">
    <location>
        <begin position="458"/>
        <end position="604"/>
    </location>
</feature>
<feature type="compositionally biased region" description="Polar residues" evidence="1">
    <location>
        <begin position="892"/>
        <end position="903"/>
    </location>
</feature>
<feature type="region of interest" description="Disordered" evidence="1">
    <location>
        <begin position="264"/>
        <end position="288"/>
    </location>
</feature>
<accession>A0A1B6E5K1</accession>
<organism evidence="3">
    <name type="scientific">Clastoptera arizonana</name>
    <name type="common">Arizona spittle bug</name>
    <dbReference type="NCBI Taxonomy" id="38151"/>
    <lineage>
        <taxon>Eukaryota</taxon>
        <taxon>Metazoa</taxon>
        <taxon>Ecdysozoa</taxon>
        <taxon>Arthropoda</taxon>
        <taxon>Hexapoda</taxon>
        <taxon>Insecta</taxon>
        <taxon>Pterygota</taxon>
        <taxon>Neoptera</taxon>
        <taxon>Paraneoptera</taxon>
        <taxon>Hemiptera</taxon>
        <taxon>Auchenorrhyncha</taxon>
        <taxon>Cercopoidea</taxon>
        <taxon>Clastopteridae</taxon>
        <taxon>Clastoptera</taxon>
    </lineage>
</organism>
<feature type="compositionally biased region" description="Polar residues" evidence="1">
    <location>
        <begin position="861"/>
        <end position="871"/>
    </location>
</feature>
<feature type="compositionally biased region" description="Basic and acidic residues" evidence="1">
    <location>
        <begin position="875"/>
        <end position="891"/>
    </location>
</feature>
<feature type="compositionally biased region" description="Polar residues" evidence="1">
    <location>
        <begin position="996"/>
        <end position="1013"/>
    </location>
</feature>